<dbReference type="EMBL" id="LJYF01000005">
    <property type="protein sequence ID" value="KRQ00567.1"/>
    <property type="molecule type" value="Genomic_DNA"/>
</dbReference>
<organism evidence="5 8">
    <name type="scientific">Bradyrhizobium yuanmingense</name>
    <dbReference type="NCBI Taxonomy" id="108015"/>
    <lineage>
        <taxon>Bacteria</taxon>
        <taxon>Pseudomonadati</taxon>
        <taxon>Pseudomonadota</taxon>
        <taxon>Alphaproteobacteria</taxon>
        <taxon>Hyphomicrobiales</taxon>
        <taxon>Nitrobacteraceae</taxon>
        <taxon>Bradyrhizobium</taxon>
    </lineage>
</organism>
<evidence type="ECO:0000259" key="3">
    <source>
        <dbReference type="PROSITE" id="PS50994"/>
    </source>
</evidence>
<dbReference type="EMBL" id="LJYF01000024">
    <property type="protein sequence ID" value="KRP97625.1"/>
    <property type="molecule type" value="Genomic_DNA"/>
</dbReference>
<dbReference type="AlphaFoldDB" id="A0A0R3BXX1"/>
<evidence type="ECO:0000313" key="5">
    <source>
        <dbReference type="EMBL" id="KRP87166.1"/>
    </source>
</evidence>
<dbReference type="Proteomes" id="UP000051380">
    <property type="component" value="Unassembled WGS sequence"/>
</dbReference>
<feature type="domain" description="Integrase catalytic" evidence="3">
    <location>
        <begin position="129"/>
        <end position="332"/>
    </location>
</feature>
<proteinExistence type="inferred from homology"/>
<evidence type="ECO:0000313" key="4">
    <source>
        <dbReference type="EMBL" id="KRP86897.1"/>
    </source>
</evidence>
<dbReference type="InterPro" id="IPR036388">
    <property type="entry name" value="WH-like_DNA-bd_sf"/>
</dbReference>
<comment type="similarity">
    <text evidence="1">Belongs to the transposase IS21/IS408/IS1162 family.</text>
</comment>
<sequence length="512" mass="59086">MPTERLSMRHIREVLRLHYSVGMSQRAVAGSLGLAQGTVCKYLNRTRRAGLTWPLPPELDDDVRLENRLFPPPSDRPSDERPHPDWALVHRELRRPNVTLMLLWEEYCDANSDSFSYAWFCERYKEWAGRLKPTLRQVHVAGEKLFVDYSGHTMEVVDGLSGEVRSTQIFVAVLGASNYTYAEASLTQSLPDWIASHVRAFAYFGGTTRQTVSDNLKAGITRACFHEPMVNRTYADLARHYRTAIVPARPYRPRDKAKVEVGVQIVGRWILARLRNRRFFSLATLNEAIYVLLVELNDRPLRSWRRSRRELFEELDHPALTPLPDEPYEYAEWKRCRVNLDYHVEIAKHYYSVPHNLLHQEVEARITQKTVEIFLRGKRVASHLRSTLPHRPTTISEHMPSSHRRYRDWTHERIRSEAAKVGPDADTLIDVILRSRPHPEQGFRSAIGILGLVKRYGQERVDAACARALLLNARSYKSVAAILKNGTDRTAPPAEEAPILFHTNIRGRSYYN</sequence>
<dbReference type="GO" id="GO:0015074">
    <property type="term" value="P:DNA integration"/>
    <property type="evidence" value="ECO:0007669"/>
    <property type="project" value="InterPro"/>
</dbReference>
<dbReference type="InterPro" id="IPR054353">
    <property type="entry name" value="IstA-like_C"/>
</dbReference>
<evidence type="ECO:0000313" key="6">
    <source>
        <dbReference type="EMBL" id="KRP97625.1"/>
    </source>
</evidence>
<evidence type="ECO:0000259" key="2">
    <source>
        <dbReference type="PROSITE" id="PS50532"/>
    </source>
</evidence>
<protein>
    <submittedName>
        <fullName evidence="5">Integrase</fullName>
    </submittedName>
</protein>
<accession>A0A0R3BXX1</accession>
<dbReference type="EMBL" id="LJYF01000048">
    <property type="protein sequence ID" value="KRP86897.1"/>
    <property type="molecule type" value="Genomic_DNA"/>
</dbReference>
<dbReference type="InterPro" id="IPR012337">
    <property type="entry name" value="RNaseH-like_sf"/>
</dbReference>
<dbReference type="Gene3D" id="3.30.420.10">
    <property type="entry name" value="Ribonuclease H-like superfamily/Ribonuclease H"/>
    <property type="match status" value="1"/>
</dbReference>
<dbReference type="RefSeq" id="WP_057026520.1">
    <property type="nucleotide sequence ID" value="NZ_LJYF01000005.1"/>
</dbReference>
<dbReference type="InterPro" id="IPR036397">
    <property type="entry name" value="RNaseH_sf"/>
</dbReference>
<reference evidence="5 8" key="1">
    <citation type="submission" date="2015-09" db="EMBL/GenBank/DDBJ databases">
        <title>Draft Genome Sequence of the Strain BR 3267 (Bradyrhizobium yuanmingense) recommended as inoculant for cowpea in Brazil.</title>
        <authorList>
            <person name="Simoes-Araujo J.L."/>
            <person name="Zilli J.E."/>
        </authorList>
    </citation>
    <scope>NUCLEOTIDE SEQUENCE [LARGE SCALE GENOMIC DNA]</scope>
    <source>
        <strain evidence="5 8">BR3267</strain>
    </source>
</reference>
<dbReference type="GO" id="GO:0003676">
    <property type="term" value="F:nucleic acid binding"/>
    <property type="evidence" value="ECO:0007669"/>
    <property type="project" value="InterPro"/>
</dbReference>
<dbReference type="PROSITE" id="PS50532">
    <property type="entry name" value="HTH_IS408"/>
    <property type="match status" value="1"/>
</dbReference>
<evidence type="ECO:0000313" key="7">
    <source>
        <dbReference type="EMBL" id="KRQ00567.1"/>
    </source>
</evidence>
<name>A0A0R3BXX1_9BRAD</name>
<gene>
    <name evidence="5" type="ORF">AOQ72_02565</name>
    <name evidence="4" type="ORF">AOQ72_02615</name>
    <name evidence="7" type="ORF">AOQ72_10735</name>
    <name evidence="6" type="ORF">AOQ72_17305</name>
</gene>
<dbReference type="PANTHER" id="PTHR35004">
    <property type="entry name" value="TRANSPOSASE RV3428C-RELATED"/>
    <property type="match status" value="1"/>
</dbReference>
<dbReference type="NCBIfam" id="NF033546">
    <property type="entry name" value="transpos_IS21"/>
    <property type="match status" value="1"/>
</dbReference>
<dbReference type="EMBL" id="LJYF01000047">
    <property type="protein sequence ID" value="KRP87166.1"/>
    <property type="molecule type" value="Genomic_DNA"/>
</dbReference>
<dbReference type="InterPro" id="IPR017895">
    <property type="entry name" value="HTH_IS408/IS1162_type"/>
</dbReference>
<dbReference type="PANTHER" id="PTHR35004:SF8">
    <property type="entry name" value="TRANSPOSASE RV3428C-RELATED"/>
    <property type="match status" value="1"/>
</dbReference>
<dbReference type="PROSITE" id="PS50994">
    <property type="entry name" value="INTEGRASE"/>
    <property type="match status" value="1"/>
</dbReference>
<dbReference type="STRING" id="108015.GA0061099_10354"/>
<dbReference type="Gene3D" id="1.10.10.10">
    <property type="entry name" value="Winged helix-like DNA-binding domain superfamily/Winged helix DNA-binding domain"/>
    <property type="match status" value="1"/>
</dbReference>
<feature type="domain" description="HTH IS408-type" evidence="2">
    <location>
        <begin position="11"/>
        <end position="93"/>
    </location>
</feature>
<evidence type="ECO:0000313" key="8">
    <source>
        <dbReference type="Proteomes" id="UP000051380"/>
    </source>
</evidence>
<dbReference type="InterPro" id="IPR001584">
    <property type="entry name" value="Integrase_cat-core"/>
</dbReference>
<comment type="caution">
    <text evidence="5">The sequence shown here is derived from an EMBL/GenBank/DDBJ whole genome shotgun (WGS) entry which is preliminary data.</text>
</comment>
<dbReference type="SUPFAM" id="SSF53098">
    <property type="entry name" value="Ribonuclease H-like"/>
    <property type="match status" value="1"/>
</dbReference>
<dbReference type="Pfam" id="PF22483">
    <property type="entry name" value="Mu-transpos_C_2"/>
    <property type="match status" value="1"/>
</dbReference>
<evidence type="ECO:0000256" key="1">
    <source>
        <dbReference type="ARBA" id="ARBA00009277"/>
    </source>
</evidence>